<evidence type="ECO:0000313" key="10">
    <source>
        <dbReference type="Proteomes" id="UP001156140"/>
    </source>
</evidence>
<keyword evidence="9" id="KW-0378">Hydrolase</keyword>
<evidence type="ECO:0000256" key="5">
    <source>
        <dbReference type="ARBA" id="ARBA00022989"/>
    </source>
</evidence>
<evidence type="ECO:0000256" key="3">
    <source>
        <dbReference type="ARBA" id="ARBA00022519"/>
    </source>
</evidence>
<keyword evidence="4 7" id="KW-0812">Transmembrane</keyword>
<evidence type="ECO:0000256" key="1">
    <source>
        <dbReference type="ARBA" id="ARBA00004141"/>
    </source>
</evidence>
<comment type="subcellular location">
    <subcellularLocation>
        <location evidence="1">Membrane</location>
        <topology evidence="1">Multi-pass membrane protein</topology>
    </subcellularLocation>
</comment>
<feature type="transmembrane region" description="Helical" evidence="7">
    <location>
        <begin position="20"/>
        <end position="39"/>
    </location>
</feature>
<comment type="caution">
    <text evidence="9">The sequence shown here is derived from an EMBL/GenBank/DDBJ whole genome shotgun (WGS) entry which is preliminary data.</text>
</comment>
<feature type="transmembrane region" description="Helical" evidence="7">
    <location>
        <begin position="220"/>
        <end position="239"/>
    </location>
</feature>
<dbReference type="GO" id="GO:0016020">
    <property type="term" value="C:membrane"/>
    <property type="evidence" value="ECO:0007669"/>
    <property type="project" value="UniProtKB-SubCell"/>
</dbReference>
<dbReference type="AlphaFoldDB" id="A0AA41QMB7"/>
<protein>
    <submittedName>
        <fullName evidence="9">Rhomboid family intramembrane serine protease</fullName>
    </submittedName>
</protein>
<feature type="domain" description="Peptidase S54 rhomboid" evidence="8">
    <location>
        <begin position="185"/>
        <end position="237"/>
    </location>
</feature>
<sequence>MSDTGSGQEPRQTGREPVFMLPAVVTALGGIMLAIHLATTLVLDNVGLYQLTLWFGFVPARLLIPDQIPGGFLPLIWTPFSHAFLHANWEHVIFNTLWLVIFATPVARRYGAIPTLVIFLLTSAAGAVAFAATTLPSVQVLIGASGGVAGLTGAAMRFIFQPVLVGTDPDTGQRVLLGRHLASLREVFTNPRSRNFSLIWIVLNAAVPLVPALIGQDIQIAWQAHLGGFVVGLLLPPLFERNWQHE</sequence>
<keyword evidence="3" id="KW-0997">Cell inner membrane</keyword>
<dbReference type="GO" id="GO:0004252">
    <property type="term" value="F:serine-type endopeptidase activity"/>
    <property type="evidence" value="ECO:0007669"/>
    <property type="project" value="InterPro"/>
</dbReference>
<gene>
    <name evidence="9" type="ORF">ML536_11800</name>
</gene>
<dbReference type="Proteomes" id="UP001156140">
    <property type="component" value="Unassembled WGS sequence"/>
</dbReference>
<feature type="transmembrane region" description="Helical" evidence="7">
    <location>
        <begin position="138"/>
        <end position="160"/>
    </location>
</feature>
<organism evidence="9 10">
    <name type="scientific">Paradevosia shaoguanensis</name>
    <dbReference type="NCBI Taxonomy" id="1335043"/>
    <lineage>
        <taxon>Bacteria</taxon>
        <taxon>Pseudomonadati</taxon>
        <taxon>Pseudomonadota</taxon>
        <taxon>Alphaproteobacteria</taxon>
        <taxon>Hyphomicrobiales</taxon>
        <taxon>Devosiaceae</taxon>
        <taxon>Paradevosia</taxon>
    </lineage>
</organism>
<evidence type="ECO:0000256" key="2">
    <source>
        <dbReference type="ARBA" id="ARBA00022475"/>
    </source>
</evidence>
<feature type="transmembrane region" description="Helical" evidence="7">
    <location>
        <begin position="195"/>
        <end position="214"/>
    </location>
</feature>
<evidence type="ECO:0000256" key="4">
    <source>
        <dbReference type="ARBA" id="ARBA00022692"/>
    </source>
</evidence>
<evidence type="ECO:0000259" key="8">
    <source>
        <dbReference type="Pfam" id="PF01694"/>
    </source>
</evidence>
<keyword evidence="9" id="KW-0645">Protease</keyword>
<dbReference type="RefSeq" id="WP_182400031.1">
    <property type="nucleotide sequence ID" value="NZ_CP068983.1"/>
</dbReference>
<evidence type="ECO:0000256" key="6">
    <source>
        <dbReference type="ARBA" id="ARBA00023136"/>
    </source>
</evidence>
<evidence type="ECO:0000313" key="9">
    <source>
        <dbReference type="EMBL" id="MCI0127507.1"/>
    </source>
</evidence>
<dbReference type="Gene3D" id="1.20.1540.10">
    <property type="entry name" value="Rhomboid-like"/>
    <property type="match status" value="1"/>
</dbReference>
<accession>A0AA41QMB7</accession>
<reference evidence="9" key="1">
    <citation type="submission" date="2022-03" db="EMBL/GenBank/DDBJ databases">
        <title>The complete genome sequence of a Methyloterrigena soli.</title>
        <authorList>
            <person name="Zi Z."/>
        </authorList>
    </citation>
    <scope>NUCLEOTIDE SEQUENCE</scope>
    <source>
        <strain evidence="9">M48</strain>
    </source>
</reference>
<name>A0AA41QMB7_9HYPH</name>
<feature type="transmembrane region" description="Helical" evidence="7">
    <location>
        <begin position="110"/>
        <end position="132"/>
    </location>
</feature>
<dbReference type="InterPro" id="IPR022764">
    <property type="entry name" value="Peptidase_S54_rhomboid_dom"/>
</dbReference>
<keyword evidence="10" id="KW-1185">Reference proteome</keyword>
<keyword evidence="2" id="KW-1003">Cell membrane</keyword>
<dbReference type="GO" id="GO:0006508">
    <property type="term" value="P:proteolysis"/>
    <property type="evidence" value="ECO:0007669"/>
    <property type="project" value="UniProtKB-KW"/>
</dbReference>
<feature type="domain" description="Peptidase S54 rhomboid" evidence="8">
    <location>
        <begin position="76"/>
        <end position="159"/>
    </location>
</feature>
<keyword evidence="6 7" id="KW-0472">Membrane</keyword>
<dbReference type="InterPro" id="IPR035952">
    <property type="entry name" value="Rhomboid-like_sf"/>
</dbReference>
<dbReference type="Pfam" id="PF01694">
    <property type="entry name" value="Rhomboid"/>
    <property type="match status" value="2"/>
</dbReference>
<evidence type="ECO:0000256" key="7">
    <source>
        <dbReference type="SAM" id="Phobius"/>
    </source>
</evidence>
<dbReference type="PANTHER" id="PTHR43066:SF26">
    <property type="entry name" value="RHOMBOID PROTEASE GLPG"/>
    <property type="match status" value="1"/>
</dbReference>
<dbReference type="PANTHER" id="PTHR43066">
    <property type="entry name" value="RHOMBOID-RELATED PROTEIN"/>
    <property type="match status" value="1"/>
</dbReference>
<keyword evidence="5 7" id="KW-1133">Transmembrane helix</keyword>
<dbReference type="SUPFAM" id="SSF144091">
    <property type="entry name" value="Rhomboid-like"/>
    <property type="match status" value="1"/>
</dbReference>
<feature type="transmembrane region" description="Helical" evidence="7">
    <location>
        <begin position="84"/>
        <end position="103"/>
    </location>
</feature>
<dbReference type="EMBL" id="JALAZD010000001">
    <property type="protein sequence ID" value="MCI0127507.1"/>
    <property type="molecule type" value="Genomic_DNA"/>
</dbReference>
<proteinExistence type="predicted"/>